<dbReference type="Proteomes" id="UP000036097">
    <property type="component" value="Unassembled WGS sequence"/>
</dbReference>
<comment type="caution">
    <text evidence="1">The sequence shown here is derived from an EMBL/GenBank/DDBJ whole genome shotgun (WGS) entry which is preliminary data.</text>
</comment>
<gene>
    <name evidence="1" type="ORF">ABT56_18350</name>
</gene>
<dbReference type="OrthoDB" id="9977106at2"/>
<dbReference type="RefSeq" id="WP_047880361.1">
    <property type="nucleotide sequence ID" value="NZ_LDOT01000028.1"/>
</dbReference>
<proteinExistence type="predicted"/>
<keyword evidence="2" id="KW-1185">Reference proteome</keyword>
<dbReference type="STRING" id="1195763.ABT56_18350"/>
<dbReference type="EMBL" id="LDOT01000028">
    <property type="protein sequence ID" value="KLV03660.1"/>
    <property type="molecule type" value="Genomic_DNA"/>
</dbReference>
<reference evidence="1 2" key="1">
    <citation type="submission" date="2015-05" db="EMBL/GenBank/DDBJ databases">
        <title>Photobacterium galathea sp. nov.</title>
        <authorList>
            <person name="Machado H."/>
            <person name="Gram L."/>
        </authorList>
    </citation>
    <scope>NUCLEOTIDE SEQUENCE [LARGE SCALE GENOMIC DNA]</scope>
    <source>
        <strain evidence="1 2">CGMCC 1.12159</strain>
    </source>
</reference>
<evidence type="ECO:0000313" key="2">
    <source>
        <dbReference type="Proteomes" id="UP000036097"/>
    </source>
</evidence>
<name>A0A0J1GVA6_9GAMM</name>
<dbReference type="AlphaFoldDB" id="A0A0J1GVA6"/>
<accession>A0A0J1GVA6</accession>
<protein>
    <submittedName>
        <fullName evidence="1">Uncharacterized protein</fullName>
    </submittedName>
</protein>
<sequence length="107" mass="12152">MPVKEAAESLFNSVIARRVACNAHNELYHFLMAVNQYGIEAVVQETIRLLMNNGDEYLTALRKATDMAIHMMGIATGEKTYQLIRNSMNNTHMTSNIHTATLTYNFR</sequence>
<evidence type="ECO:0000313" key="1">
    <source>
        <dbReference type="EMBL" id="KLV03660.1"/>
    </source>
</evidence>
<organism evidence="1 2">
    <name type="scientific">Photobacterium aquae</name>
    <dbReference type="NCBI Taxonomy" id="1195763"/>
    <lineage>
        <taxon>Bacteria</taxon>
        <taxon>Pseudomonadati</taxon>
        <taxon>Pseudomonadota</taxon>
        <taxon>Gammaproteobacteria</taxon>
        <taxon>Vibrionales</taxon>
        <taxon>Vibrionaceae</taxon>
        <taxon>Photobacterium</taxon>
    </lineage>
</organism>
<dbReference type="PATRIC" id="fig|1195763.3.peg.3921"/>